<feature type="transmembrane region" description="Helical" evidence="1">
    <location>
        <begin position="86"/>
        <end position="106"/>
    </location>
</feature>
<dbReference type="InterPro" id="IPR050469">
    <property type="entry name" value="Diguanylate_Cyclase"/>
</dbReference>
<dbReference type="SMART" id="SM00267">
    <property type="entry name" value="GGDEF"/>
    <property type="match status" value="1"/>
</dbReference>
<proteinExistence type="predicted"/>
<keyword evidence="1" id="KW-1133">Transmembrane helix</keyword>
<feature type="transmembrane region" description="Helical" evidence="1">
    <location>
        <begin position="170"/>
        <end position="189"/>
    </location>
</feature>
<dbReference type="SUPFAM" id="SSF55073">
    <property type="entry name" value="Nucleotide cyclase"/>
    <property type="match status" value="1"/>
</dbReference>
<evidence type="ECO:0000313" key="4">
    <source>
        <dbReference type="Proteomes" id="UP000192288"/>
    </source>
</evidence>
<dbReference type="PANTHER" id="PTHR45138">
    <property type="entry name" value="REGULATORY COMPONENTS OF SENSORY TRANSDUCTION SYSTEM"/>
    <property type="match status" value="1"/>
</dbReference>
<dbReference type="FunFam" id="3.30.70.270:FF:000001">
    <property type="entry name" value="Diguanylate cyclase domain protein"/>
    <property type="match status" value="1"/>
</dbReference>
<dbReference type="InterPro" id="IPR043128">
    <property type="entry name" value="Rev_trsase/Diguanyl_cyclase"/>
</dbReference>
<feature type="transmembrane region" description="Helical" evidence="1">
    <location>
        <begin position="195"/>
        <end position="215"/>
    </location>
</feature>
<evidence type="ECO:0000259" key="2">
    <source>
        <dbReference type="PROSITE" id="PS50887"/>
    </source>
</evidence>
<keyword evidence="1" id="KW-0472">Membrane</keyword>
<dbReference type="NCBIfam" id="TIGR00254">
    <property type="entry name" value="GGDEF"/>
    <property type="match status" value="1"/>
</dbReference>
<dbReference type="CDD" id="cd01949">
    <property type="entry name" value="GGDEF"/>
    <property type="match status" value="1"/>
</dbReference>
<sequence>MRGISVIKMTIISEFFSIFFGLFNLTSVFSFFIVVGIISLCCMILNAMASAFQTKKYENFLHFIRSFVPLFSIFMLQSYLLSIDSYTQWLTECNLQVLLWFYFLLMLNERGQVYILTLVATIFFINFNFNRGIHDITPLSLAIAVISLLVIAVSAFVIQKYSVAIIENKLLFVIAMIVFATSWGLLILPSQELDVLLFIALICKLIVYMTCIHLVNSVGRIQYEALIERINTDFLTQLSSRTAFEKSFDQSFKAAKNKTIQLAFIILDIDNFKLVNDTYGHLIGDAVLKEVSHAIRENIVNYKGAELFRIGGEEFGIILENTDYAEAQKMSLNILKAVNELSVNTDKGTFGVTISIGVAEWHEKDKTKEMFYNRAESYLYFAKNNGKNAVTVDGVIVNR</sequence>
<dbReference type="Gene3D" id="3.30.70.270">
    <property type="match status" value="1"/>
</dbReference>
<dbReference type="GO" id="GO:0052621">
    <property type="term" value="F:diguanylate cyclase activity"/>
    <property type="evidence" value="ECO:0007669"/>
    <property type="project" value="TreeGrafter"/>
</dbReference>
<dbReference type="InterPro" id="IPR029787">
    <property type="entry name" value="Nucleotide_cyclase"/>
</dbReference>
<feature type="transmembrane region" description="Helical" evidence="1">
    <location>
        <begin position="29"/>
        <end position="48"/>
    </location>
</feature>
<reference evidence="3 4" key="1">
    <citation type="journal article" date="2017" name="Front. Microbiol.">
        <title>Genomic Characterization of Dairy Associated Leuconostoc Species and Diversity of Leuconostocs in Undefined Mixed Mesophilic Starter Cultures.</title>
        <authorList>
            <person name="Frantzen C.A."/>
            <person name="Kot W."/>
            <person name="Pedersen T.B."/>
            <person name="Ardo Y.M."/>
            <person name="Broadbent J.R."/>
            <person name="Neve H."/>
            <person name="Hansen L.H."/>
            <person name="Dal Bello F."/>
            <person name="Ostlie H.M."/>
            <person name="Kleppen H.P."/>
            <person name="Vogensen F.K."/>
            <person name="Holo H."/>
        </authorList>
    </citation>
    <scope>NUCLEOTIDE SEQUENCE [LARGE SCALE GENOMIC DNA]</scope>
    <source>
        <strain evidence="3 4">LMGCF08</strain>
    </source>
</reference>
<feature type="domain" description="GGDEF" evidence="2">
    <location>
        <begin position="260"/>
        <end position="395"/>
    </location>
</feature>
<feature type="transmembrane region" description="Helical" evidence="1">
    <location>
        <begin position="113"/>
        <end position="130"/>
    </location>
</feature>
<accession>A0A1X0VBJ3</accession>
<gene>
    <name evidence="3" type="ORF">BMR96_09050</name>
</gene>
<dbReference type="Pfam" id="PF00990">
    <property type="entry name" value="GGDEF"/>
    <property type="match status" value="1"/>
</dbReference>
<dbReference type="Proteomes" id="UP000192288">
    <property type="component" value="Unassembled WGS sequence"/>
</dbReference>
<dbReference type="PROSITE" id="PS50887">
    <property type="entry name" value="GGDEF"/>
    <property type="match status" value="1"/>
</dbReference>
<dbReference type="eggNOG" id="COG3706">
    <property type="taxonomic scope" value="Bacteria"/>
</dbReference>
<protein>
    <submittedName>
        <fullName evidence="3">GGDEF domain-containing protein</fullName>
    </submittedName>
</protein>
<evidence type="ECO:0000313" key="3">
    <source>
        <dbReference type="EMBL" id="ORI97093.1"/>
    </source>
</evidence>
<dbReference type="AlphaFoldDB" id="A0A1X0VBJ3"/>
<evidence type="ECO:0000256" key="1">
    <source>
        <dbReference type="SAM" id="Phobius"/>
    </source>
</evidence>
<keyword evidence="1" id="KW-0812">Transmembrane</keyword>
<dbReference type="EMBL" id="MPLS01000049">
    <property type="protein sequence ID" value="ORI97093.1"/>
    <property type="molecule type" value="Genomic_DNA"/>
</dbReference>
<feature type="transmembrane region" description="Helical" evidence="1">
    <location>
        <begin position="136"/>
        <end position="158"/>
    </location>
</feature>
<comment type="caution">
    <text evidence="3">The sequence shown here is derived from an EMBL/GenBank/DDBJ whole genome shotgun (WGS) entry which is preliminary data.</text>
</comment>
<name>A0A1X0VBJ3_LEUPS</name>
<organism evidence="3 4">
    <name type="scientific">Leuconostoc pseudomesenteroides</name>
    <dbReference type="NCBI Taxonomy" id="33968"/>
    <lineage>
        <taxon>Bacteria</taxon>
        <taxon>Bacillati</taxon>
        <taxon>Bacillota</taxon>
        <taxon>Bacilli</taxon>
        <taxon>Lactobacillales</taxon>
        <taxon>Lactobacillaceae</taxon>
        <taxon>Leuconostoc</taxon>
    </lineage>
</organism>
<dbReference type="PANTHER" id="PTHR45138:SF9">
    <property type="entry name" value="DIGUANYLATE CYCLASE DGCM-RELATED"/>
    <property type="match status" value="1"/>
</dbReference>
<feature type="transmembrane region" description="Helical" evidence="1">
    <location>
        <begin position="60"/>
        <end position="80"/>
    </location>
</feature>
<dbReference type="InterPro" id="IPR000160">
    <property type="entry name" value="GGDEF_dom"/>
</dbReference>
<dbReference type="STRING" id="33968.BMS77_01570"/>